<accession>A0A644SVI5</accession>
<gene>
    <name evidence="1" type="ORF">SDC9_04157</name>
</gene>
<dbReference type="AlphaFoldDB" id="A0A644SVI5"/>
<organism evidence="1">
    <name type="scientific">bioreactor metagenome</name>
    <dbReference type="NCBI Taxonomy" id="1076179"/>
    <lineage>
        <taxon>unclassified sequences</taxon>
        <taxon>metagenomes</taxon>
        <taxon>ecological metagenomes</taxon>
    </lineage>
</organism>
<dbReference type="EMBL" id="VSSQ01000007">
    <property type="protein sequence ID" value="MPL58623.1"/>
    <property type="molecule type" value="Genomic_DNA"/>
</dbReference>
<evidence type="ECO:0000313" key="1">
    <source>
        <dbReference type="EMBL" id="MPL58623.1"/>
    </source>
</evidence>
<proteinExistence type="predicted"/>
<name>A0A644SVI5_9ZZZZ</name>
<sequence>MRVPFRTTIEEELVSELKKKAVNLSCNANDIIEDALRENFYKNKKEYSFNFDEMPYDKQFSFLSEEFSDVIHNVIYAVKIMPNDEVSDAIHLLSKAIAKLTLADFNRKQKMK</sequence>
<protein>
    <submittedName>
        <fullName evidence="1">Uncharacterized protein</fullName>
    </submittedName>
</protein>
<comment type="caution">
    <text evidence="1">The sequence shown here is derived from an EMBL/GenBank/DDBJ whole genome shotgun (WGS) entry which is preliminary data.</text>
</comment>
<reference evidence="1" key="1">
    <citation type="submission" date="2019-08" db="EMBL/GenBank/DDBJ databases">
        <authorList>
            <person name="Kucharzyk K."/>
            <person name="Murdoch R.W."/>
            <person name="Higgins S."/>
            <person name="Loffler F."/>
        </authorList>
    </citation>
    <scope>NUCLEOTIDE SEQUENCE</scope>
</reference>